<feature type="transmembrane region" description="Helical" evidence="1">
    <location>
        <begin position="12"/>
        <end position="40"/>
    </location>
</feature>
<reference evidence="2 3" key="1">
    <citation type="submission" date="2018-03" db="EMBL/GenBank/DDBJ databases">
        <authorList>
            <person name="Gulvik C.A."/>
        </authorList>
    </citation>
    <scope>NUCLEOTIDE SEQUENCE [LARGE SCALE GENOMIC DNA]</scope>
    <source>
        <strain evidence="2 3">JCM 31581</strain>
    </source>
</reference>
<feature type="transmembrane region" description="Helical" evidence="1">
    <location>
        <begin position="170"/>
        <end position="192"/>
    </location>
</feature>
<sequence length="238" mass="27336">MKLKPVLRYNLRYFFKVLIGTLIGIITLSFILPLVLQFIFYQDLSLPPIMVTNLSSSITFILWAFMFSLIMQNHYLFAQFQISRKTQFVANLLTILCVSLLAILLFNYLYPLAFSQFTQVSDHTKIISFHSDQSINLLLNALYHWLECFTTMVGAWFLASLSIRFSPIKVLLTVIGFFIVLGILIISSAGNFPDNVITTIINTAIYIYKHPNTYWLVLSSQSILLLLFTRLITKKLPA</sequence>
<comment type="caution">
    <text evidence="2">The sequence shown here is derived from an EMBL/GenBank/DDBJ whole genome shotgun (WGS) entry which is preliminary data.</text>
</comment>
<organism evidence="2 3">
    <name type="scientific">Vagococcus humatus</name>
    <dbReference type="NCBI Taxonomy" id="1889241"/>
    <lineage>
        <taxon>Bacteria</taxon>
        <taxon>Bacillati</taxon>
        <taxon>Bacillota</taxon>
        <taxon>Bacilli</taxon>
        <taxon>Lactobacillales</taxon>
        <taxon>Enterococcaceae</taxon>
        <taxon>Vagococcus</taxon>
    </lineage>
</organism>
<keyword evidence="3" id="KW-1185">Reference proteome</keyword>
<protein>
    <submittedName>
        <fullName evidence="2">Uncharacterized protein</fullName>
    </submittedName>
</protein>
<dbReference type="AlphaFoldDB" id="A0A3S0GEP2"/>
<accession>A0A3S0GEP2</accession>
<keyword evidence="1" id="KW-0812">Transmembrane</keyword>
<proteinExistence type="predicted"/>
<dbReference type="RefSeq" id="WP_125942645.1">
    <property type="nucleotide sequence ID" value="NZ_PXZH01000001.1"/>
</dbReference>
<feature type="transmembrane region" description="Helical" evidence="1">
    <location>
        <begin position="212"/>
        <end position="232"/>
    </location>
</feature>
<feature type="transmembrane region" description="Helical" evidence="1">
    <location>
        <begin position="89"/>
        <end position="110"/>
    </location>
</feature>
<dbReference type="OrthoDB" id="9993929at2"/>
<dbReference type="EMBL" id="PXZH01000001">
    <property type="protein sequence ID" value="RST90029.1"/>
    <property type="molecule type" value="Genomic_DNA"/>
</dbReference>
<gene>
    <name evidence="2" type="ORF">C7P63_02830</name>
</gene>
<evidence type="ECO:0000313" key="3">
    <source>
        <dbReference type="Proteomes" id="UP000277864"/>
    </source>
</evidence>
<evidence type="ECO:0000256" key="1">
    <source>
        <dbReference type="SAM" id="Phobius"/>
    </source>
</evidence>
<evidence type="ECO:0000313" key="2">
    <source>
        <dbReference type="EMBL" id="RST90029.1"/>
    </source>
</evidence>
<keyword evidence="1" id="KW-0472">Membrane</keyword>
<feature type="transmembrane region" description="Helical" evidence="1">
    <location>
        <begin position="142"/>
        <end position="163"/>
    </location>
</feature>
<keyword evidence="1" id="KW-1133">Transmembrane helix</keyword>
<name>A0A3S0GEP2_9ENTE</name>
<dbReference type="Proteomes" id="UP000277864">
    <property type="component" value="Unassembled WGS sequence"/>
</dbReference>